<accession>A0A9N9C460</accession>
<evidence type="ECO:0000313" key="2">
    <source>
        <dbReference type="Proteomes" id="UP000789706"/>
    </source>
</evidence>
<name>A0A9N9C460_9GLOM</name>
<dbReference type="EMBL" id="CAJVPK010001531">
    <property type="protein sequence ID" value="CAG8590073.1"/>
    <property type="molecule type" value="Genomic_DNA"/>
</dbReference>
<comment type="caution">
    <text evidence="1">The sequence shown here is derived from an EMBL/GenBank/DDBJ whole genome shotgun (WGS) entry which is preliminary data.</text>
</comment>
<dbReference type="OrthoDB" id="10478955at2759"/>
<proteinExistence type="predicted"/>
<evidence type="ECO:0000313" key="1">
    <source>
        <dbReference type="EMBL" id="CAG8590073.1"/>
    </source>
</evidence>
<gene>
    <name evidence="1" type="ORF">DEBURN_LOCUS9012</name>
</gene>
<sequence length="131" mass="14616">MNHIIVPSCFNDGCDSADDLRNEEFEDIILIDWVSATIAFASEEEPGTVTGTAAFMNKTLMVLAEGIIKIERAPVDDLVSLAYTLLWMWPMISLLDNDGVGLFVAWARSLNRMVTVNEINYNEGKRRASDD</sequence>
<dbReference type="AlphaFoldDB" id="A0A9N9C460"/>
<organism evidence="1 2">
    <name type="scientific">Diversispora eburnea</name>
    <dbReference type="NCBI Taxonomy" id="1213867"/>
    <lineage>
        <taxon>Eukaryota</taxon>
        <taxon>Fungi</taxon>
        <taxon>Fungi incertae sedis</taxon>
        <taxon>Mucoromycota</taxon>
        <taxon>Glomeromycotina</taxon>
        <taxon>Glomeromycetes</taxon>
        <taxon>Diversisporales</taxon>
        <taxon>Diversisporaceae</taxon>
        <taxon>Diversispora</taxon>
    </lineage>
</organism>
<keyword evidence="2" id="KW-1185">Reference proteome</keyword>
<dbReference type="Proteomes" id="UP000789706">
    <property type="component" value="Unassembled WGS sequence"/>
</dbReference>
<reference evidence="1" key="1">
    <citation type="submission" date="2021-06" db="EMBL/GenBank/DDBJ databases">
        <authorList>
            <person name="Kallberg Y."/>
            <person name="Tangrot J."/>
            <person name="Rosling A."/>
        </authorList>
    </citation>
    <scope>NUCLEOTIDE SEQUENCE</scope>
    <source>
        <strain evidence="1">AZ414A</strain>
    </source>
</reference>
<protein>
    <submittedName>
        <fullName evidence="1">6697_t:CDS:1</fullName>
    </submittedName>
</protein>